<dbReference type="Proteomes" id="UP000274033">
    <property type="component" value="Unassembled WGS sequence"/>
</dbReference>
<reference evidence="1 2" key="1">
    <citation type="journal article" date="2013" name="J. Microbiol.">
        <title>Lysinibacillus chungkukjangi sp. nov., isolated from Chungkukjang, Korean fermented soybean food.</title>
        <authorList>
            <person name="Kim S.J."/>
            <person name="Jang Y.H."/>
            <person name="Hamada M."/>
            <person name="Ahn J.H."/>
            <person name="Weon H.Y."/>
            <person name="Suzuki K."/>
            <person name="Whang K.S."/>
            <person name="Kwon S.W."/>
        </authorList>
    </citation>
    <scope>NUCLEOTIDE SEQUENCE [LARGE SCALE GENOMIC DNA]</scope>
    <source>
        <strain evidence="1 2">MCCC 1A12701</strain>
    </source>
</reference>
<evidence type="ECO:0000313" key="1">
    <source>
        <dbReference type="EMBL" id="RQW75465.1"/>
    </source>
</evidence>
<dbReference type="AlphaFoldDB" id="A0A3N9UHE0"/>
<evidence type="ECO:0000313" key="2">
    <source>
        <dbReference type="Proteomes" id="UP000274033"/>
    </source>
</evidence>
<protein>
    <submittedName>
        <fullName evidence="1">S-layer homology domain-containing protein</fullName>
    </submittedName>
</protein>
<proteinExistence type="predicted"/>
<sequence>MIKKIPLKFYFMSIILVSSILLILSFASDVRNSTIAMASDLFKDSEWFFLDNKKMKVEQITEDETPLFIQTEEKIEKKGKDTVTYGMATDTIYRYEIGGSRGANLDVTVRKFTNGDQFVFSTLDNPSKKEITVNLFQIEPNLSKFQIYRFDRYPIKKNPDDKENYNLSTYPTGLLRMENSEGLVGERMVGQAYRSKELEQRYDDGGESVMRELLAEEEAISLYSKGKDIYVFYTLASKGKDIVDTWYMDSDEKLFRSDENMNKWMIESASNYKKRNKWYTAEGPYNRMVSSTEPMPESYQGFGRSLLLVKENRALELFEQQGDRYFENLINNSFVNLEKFKEDQKYWETEVTSTYLKDLYGITAPFIDTRFNEQIALFYYNIGEKLKVPDYKEPLRNYADLLVSQKKQGNIIPVDQESYYISDYFPVVEEQKQKTHSSMNHVLGGMNLLLIAYQDFNEPIYLETAKAIQTAIAKEKDKWIRPNGDLWYKVDKDGNFVGEDYQHLTLEDLIKSYRLWSEIDKSNLPVVEELIASKAGYLSVNNFGYTEEIKNGLEELNLTQYLPSGPIHMDAL</sequence>
<comment type="caution">
    <text evidence="1">The sequence shown here is derived from an EMBL/GenBank/DDBJ whole genome shotgun (WGS) entry which is preliminary data.</text>
</comment>
<dbReference type="RefSeq" id="WP_124763767.1">
    <property type="nucleotide sequence ID" value="NZ_JAFBDY010000003.1"/>
</dbReference>
<dbReference type="OrthoDB" id="1736525at2"/>
<keyword evidence="2" id="KW-1185">Reference proteome</keyword>
<organism evidence="1 2">
    <name type="scientific">Lysinibacillus composti</name>
    <dbReference type="NCBI Taxonomy" id="720633"/>
    <lineage>
        <taxon>Bacteria</taxon>
        <taxon>Bacillati</taxon>
        <taxon>Bacillota</taxon>
        <taxon>Bacilli</taxon>
        <taxon>Bacillales</taxon>
        <taxon>Bacillaceae</taxon>
        <taxon>Lysinibacillus</taxon>
    </lineage>
</organism>
<accession>A0A3N9UHE0</accession>
<gene>
    <name evidence="1" type="ORF">EBB45_06885</name>
</gene>
<name>A0A3N9UHE0_9BACI</name>
<dbReference type="EMBL" id="RRCT01000004">
    <property type="protein sequence ID" value="RQW75465.1"/>
    <property type="molecule type" value="Genomic_DNA"/>
</dbReference>